<gene>
    <name evidence="5" type="ordered locus">Tery_4231</name>
</gene>
<dbReference type="GO" id="GO:1902201">
    <property type="term" value="P:negative regulation of bacterial-type flagellum-dependent cell motility"/>
    <property type="evidence" value="ECO:0007669"/>
    <property type="project" value="TreeGrafter"/>
</dbReference>
<proteinExistence type="predicted"/>
<feature type="coiled-coil region" evidence="2">
    <location>
        <begin position="141"/>
        <end position="190"/>
    </location>
</feature>
<dbReference type="GO" id="GO:0043709">
    <property type="term" value="P:cell adhesion involved in single-species biofilm formation"/>
    <property type="evidence" value="ECO:0007669"/>
    <property type="project" value="TreeGrafter"/>
</dbReference>
<dbReference type="STRING" id="203124.Tery_4231"/>
<dbReference type="InterPro" id="IPR000160">
    <property type="entry name" value="GGDEF_dom"/>
</dbReference>
<dbReference type="SMART" id="SM00267">
    <property type="entry name" value="GGDEF"/>
    <property type="match status" value="1"/>
</dbReference>
<feature type="domain" description="GGDEF" evidence="4">
    <location>
        <begin position="217"/>
        <end position="354"/>
    </location>
</feature>
<protein>
    <submittedName>
        <fullName evidence="5">Response regulator receiver modulated diguanylate cyclase</fullName>
    </submittedName>
</protein>
<dbReference type="AlphaFoldDB" id="Q10WZ2"/>
<dbReference type="SUPFAM" id="SSF55073">
    <property type="entry name" value="Nucleotide cyclase"/>
    <property type="match status" value="1"/>
</dbReference>
<dbReference type="Pfam" id="PF00072">
    <property type="entry name" value="Response_reg"/>
    <property type="match status" value="1"/>
</dbReference>
<keyword evidence="2" id="KW-0175">Coiled coil</keyword>
<dbReference type="CDD" id="cd00156">
    <property type="entry name" value="REC"/>
    <property type="match status" value="1"/>
</dbReference>
<dbReference type="HOGENOM" id="CLU_000445_11_28_3"/>
<dbReference type="NCBIfam" id="TIGR00254">
    <property type="entry name" value="GGDEF"/>
    <property type="match status" value="1"/>
</dbReference>
<dbReference type="InterPro" id="IPR001789">
    <property type="entry name" value="Sig_transdc_resp-reg_receiver"/>
</dbReference>
<dbReference type="KEGG" id="ter:Tery_4231"/>
<organism evidence="5">
    <name type="scientific">Trichodesmium erythraeum (strain IMS101)</name>
    <dbReference type="NCBI Taxonomy" id="203124"/>
    <lineage>
        <taxon>Bacteria</taxon>
        <taxon>Bacillati</taxon>
        <taxon>Cyanobacteriota</taxon>
        <taxon>Cyanophyceae</taxon>
        <taxon>Oscillatoriophycideae</taxon>
        <taxon>Oscillatoriales</taxon>
        <taxon>Microcoleaceae</taxon>
        <taxon>Trichodesmium</taxon>
    </lineage>
</organism>
<feature type="domain" description="Response regulatory" evidence="3">
    <location>
        <begin position="21"/>
        <end position="138"/>
    </location>
</feature>
<evidence type="ECO:0000313" key="5">
    <source>
        <dbReference type="EMBL" id="ABG53232.1"/>
    </source>
</evidence>
<evidence type="ECO:0000256" key="1">
    <source>
        <dbReference type="PROSITE-ProRule" id="PRU00169"/>
    </source>
</evidence>
<dbReference type="SMART" id="SM00448">
    <property type="entry name" value="REC"/>
    <property type="match status" value="1"/>
</dbReference>
<dbReference type="PROSITE" id="PS50887">
    <property type="entry name" value="GGDEF"/>
    <property type="match status" value="1"/>
</dbReference>
<evidence type="ECO:0000256" key="2">
    <source>
        <dbReference type="SAM" id="Coils"/>
    </source>
</evidence>
<dbReference type="eggNOG" id="COG3706">
    <property type="taxonomic scope" value="Bacteria"/>
</dbReference>
<name>Q10WZ2_TRIEI</name>
<dbReference type="RefSeq" id="WP_011613562.1">
    <property type="nucleotide sequence ID" value="NC_008312.1"/>
</dbReference>
<dbReference type="InterPro" id="IPR050469">
    <property type="entry name" value="Diguanylate_Cyclase"/>
</dbReference>
<keyword evidence="1" id="KW-0597">Phosphoprotein</keyword>
<dbReference type="PROSITE" id="PS50110">
    <property type="entry name" value="RESPONSE_REGULATORY"/>
    <property type="match status" value="1"/>
</dbReference>
<reference evidence="5" key="1">
    <citation type="submission" date="2006-06" db="EMBL/GenBank/DDBJ databases">
        <title>Complete sequence of Trichodesmium erythraeum IMS101.</title>
        <authorList>
            <consortium name="US DOE Joint Genome Institute"/>
            <person name="Copeland A."/>
            <person name="Lucas S."/>
            <person name="Lapidus A."/>
            <person name="Barry K."/>
            <person name="Detter J.C."/>
            <person name="Glavina del Rio T."/>
            <person name="Hammon N."/>
            <person name="Israni S."/>
            <person name="Dalin E."/>
            <person name="Tice H."/>
            <person name="Pitluck S."/>
            <person name="Kiss H."/>
            <person name="Munk A.C."/>
            <person name="Brettin T."/>
            <person name="Bruce D."/>
            <person name="Han C."/>
            <person name="Tapia R."/>
            <person name="Gilna P."/>
            <person name="Schmutz J."/>
            <person name="Larimer F."/>
            <person name="Land M."/>
            <person name="Hauser L."/>
            <person name="Kyrpides N."/>
            <person name="Kim E."/>
            <person name="Richardson P."/>
        </authorList>
    </citation>
    <scope>NUCLEOTIDE SEQUENCE [LARGE SCALE GENOMIC DNA]</scope>
    <source>
        <strain evidence="5">IMS101</strain>
    </source>
</reference>
<dbReference type="Gene3D" id="3.30.70.270">
    <property type="match status" value="1"/>
</dbReference>
<dbReference type="CDD" id="cd01949">
    <property type="entry name" value="GGDEF"/>
    <property type="match status" value="1"/>
</dbReference>
<dbReference type="EMBL" id="CP000393">
    <property type="protein sequence ID" value="ABG53232.1"/>
    <property type="molecule type" value="Genomic_DNA"/>
</dbReference>
<dbReference type="PANTHER" id="PTHR45138">
    <property type="entry name" value="REGULATORY COMPONENTS OF SENSORY TRANSDUCTION SYSTEM"/>
    <property type="match status" value="1"/>
</dbReference>
<dbReference type="InterPro" id="IPR043128">
    <property type="entry name" value="Rev_trsase/Diguanyl_cyclase"/>
</dbReference>
<dbReference type="SUPFAM" id="SSF52172">
    <property type="entry name" value="CheY-like"/>
    <property type="match status" value="1"/>
</dbReference>
<dbReference type="GO" id="GO:0000160">
    <property type="term" value="P:phosphorelay signal transduction system"/>
    <property type="evidence" value="ECO:0007669"/>
    <property type="project" value="InterPro"/>
</dbReference>
<dbReference type="OrthoDB" id="453368at2"/>
<dbReference type="PANTHER" id="PTHR45138:SF9">
    <property type="entry name" value="DIGUANYLATE CYCLASE DGCM-RELATED"/>
    <property type="match status" value="1"/>
</dbReference>
<evidence type="ECO:0000259" key="4">
    <source>
        <dbReference type="PROSITE" id="PS50887"/>
    </source>
</evidence>
<dbReference type="InterPro" id="IPR011006">
    <property type="entry name" value="CheY-like_superfamily"/>
</dbReference>
<sequence length="357" mass="40909">MSNKNKTMFRNNYLKQKDSLNTLLVEDNLGDAFIIKQLLKFESSLKFFVTHCSTLSLATKQLNQTNFDVILLDLGLPDSQGFETISQMIEITTNIPIIVLTGKNDEDFSLEVVQKGAQDYLVKNEISAEVLIRSIRYSLERINLVQKLKQREQQLNSFNEKLTHEVRIRTDELKKQNEQLEHLLKISNTDPLTGIPNRYCWETVLQQDWKKSIYDAQPISLIMIDIDFFKLFNDAYGHPEGDICLRKVAQEIKKPLTRTTDLAARYGGEEFVVVLPNTGKHRAMFIAESIRMQVNSLKIVNEDSKVDKYITISLGVATTIPTIKSHLDELISQADKALYFAKKNGRNCVRHSSYDTA</sequence>
<dbReference type="Gene3D" id="3.40.50.2300">
    <property type="match status" value="1"/>
</dbReference>
<dbReference type="FunFam" id="3.30.70.270:FF:000001">
    <property type="entry name" value="Diguanylate cyclase domain protein"/>
    <property type="match status" value="1"/>
</dbReference>
<dbReference type="GO" id="GO:0005886">
    <property type="term" value="C:plasma membrane"/>
    <property type="evidence" value="ECO:0007669"/>
    <property type="project" value="TreeGrafter"/>
</dbReference>
<dbReference type="InterPro" id="IPR029787">
    <property type="entry name" value="Nucleotide_cyclase"/>
</dbReference>
<evidence type="ECO:0000259" key="3">
    <source>
        <dbReference type="PROSITE" id="PS50110"/>
    </source>
</evidence>
<feature type="modified residue" description="4-aspartylphosphate" evidence="1">
    <location>
        <position position="73"/>
    </location>
</feature>
<dbReference type="GO" id="GO:0052621">
    <property type="term" value="F:diguanylate cyclase activity"/>
    <property type="evidence" value="ECO:0007669"/>
    <property type="project" value="TreeGrafter"/>
</dbReference>
<accession>Q10WZ2</accession>
<dbReference type="Pfam" id="PF00990">
    <property type="entry name" value="GGDEF"/>
    <property type="match status" value="1"/>
</dbReference>